<accession>A0ABR1WMI4</accession>
<protein>
    <submittedName>
        <fullName evidence="2">Uncharacterized protein</fullName>
    </submittedName>
</protein>
<proteinExistence type="predicted"/>
<dbReference type="GeneID" id="92043379"/>
<name>A0ABR1WMI4_9PEZI</name>
<comment type="caution">
    <text evidence="2">The sequence shown here is derived from an EMBL/GenBank/DDBJ whole genome shotgun (WGS) entry which is preliminary data.</text>
</comment>
<gene>
    <name evidence="2" type="ORF">PG997_006004</name>
</gene>
<evidence type="ECO:0000313" key="2">
    <source>
        <dbReference type="EMBL" id="KAK8084733.1"/>
    </source>
</evidence>
<organism evidence="2 3">
    <name type="scientific">Apiospora hydei</name>
    <dbReference type="NCBI Taxonomy" id="1337664"/>
    <lineage>
        <taxon>Eukaryota</taxon>
        <taxon>Fungi</taxon>
        <taxon>Dikarya</taxon>
        <taxon>Ascomycota</taxon>
        <taxon>Pezizomycotina</taxon>
        <taxon>Sordariomycetes</taxon>
        <taxon>Xylariomycetidae</taxon>
        <taxon>Amphisphaeriales</taxon>
        <taxon>Apiosporaceae</taxon>
        <taxon>Apiospora</taxon>
    </lineage>
</organism>
<dbReference type="Proteomes" id="UP001433268">
    <property type="component" value="Unassembled WGS sequence"/>
</dbReference>
<keyword evidence="3" id="KW-1185">Reference proteome</keyword>
<dbReference type="EMBL" id="JAQQWN010000005">
    <property type="protein sequence ID" value="KAK8084733.1"/>
    <property type="molecule type" value="Genomic_DNA"/>
</dbReference>
<evidence type="ECO:0000313" key="3">
    <source>
        <dbReference type="Proteomes" id="UP001433268"/>
    </source>
</evidence>
<dbReference type="RefSeq" id="XP_066669242.1">
    <property type="nucleotide sequence ID" value="XM_066810319.1"/>
</dbReference>
<feature type="compositionally biased region" description="Basic and acidic residues" evidence="1">
    <location>
        <begin position="69"/>
        <end position="91"/>
    </location>
</feature>
<feature type="compositionally biased region" description="Polar residues" evidence="1">
    <location>
        <begin position="57"/>
        <end position="66"/>
    </location>
</feature>
<sequence length="179" mass="19276">MVQAGPGIVHHLLAYVRVDNVDETGDGDAGLSEVCRDDALSIGAYRPWIHNETLSSNLRTTSSPTTPKEVFEHSWDSTRDSPGPKERERSGRSYKMGILSEDSPYGQLGRKHKPDLSIPSKAKRAKTAGGNIDSHGNANNGGHVETDHHCPLPKERGAQSSMALHGVAESVIVALPCYA</sequence>
<reference evidence="2 3" key="1">
    <citation type="submission" date="2023-01" db="EMBL/GenBank/DDBJ databases">
        <title>Analysis of 21 Apiospora genomes using comparative genomics revels a genus with tremendous synthesis potential of carbohydrate active enzymes and secondary metabolites.</title>
        <authorList>
            <person name="Sorensen T."/>
        </authorList>
    </citation>
    <scope>NUCLEOTIDE SEQUENCE [LARGE SCALE GENOMIC DNA]</scope>
    <source>
        <strain evidence="2 3">CBS 114990</strain>
    </source>
</reference>
<evidence type="ECO:0000256" key="1">
    <source>
        <dbReference type="SAM" id="MobiDB-lite"/>
    </source>
</evidence>
<feature type="region of interest" description="Disordered" evidence="1">
    <location>
        <begin position="57"/>
        <end position="147"/>
    </location>
</feature>